<dbReference type="Proteomes" id="UP000746741">
    <property type="component" value="Unassembled WGS sequence"/>
</dbReference>
<proteinExistence type="predicted"/>
<feature type="region of interest" description="Disordered" evidence="1">
    <location>
        <begin position="124"/>
        <end position="148"/>
    </location>
</feature>
<gene>
    <name evidence="3" type="ORF">GWK15_16365</name>
    <name evidence="2" type="ORF">GXW75_03810</name>
</gene>
<dbReference type="Proteomes" id="UP001138708">
    <property type="component" value="Unassembled WGS sequence"/>
</dbReference>
<accession>A0A9X9WDF3</accession>
<sequence length="148" mass="16402">MEPRNSELGIGLNRVAKVIDCSIPVSCIEAHQPTFIMRFGPVPSQPNRFVHVGQGAVVLSQPSLRPAPIQEGGCANVVWLVLRIDYLSTTGYRPLNGAILLVLTIRNALLALLLRDGWGRRRHQEGEKYRGKTQGLCPRSRDSRNYGC</sequence>
<evidence type="ECO:0000313" key="3">
    <source>
        <dbReference type="EMBL" id="NKE18528.1"/>
    </source>
</evidence>
<name>A0A9X9WDF3_9PROT</name>
<reference evidence="2" key="3">
    <citation type="journal article" date="2021" name="Syst. Appl. Microbiol.">
        <title>Roseomonas hellenica sp. nov., isolated from roots of wild-growing Alkanna tinctoria.</title>
        <authorList>
            <person name="Rat A."/>
            <person name="Naranjo H.D."/>
            <person name="Lebbe L."/>
            <person name="Cnockaert M."/>
            <person name="Krigas N."/>
            <person name="Grigoriadou K."/>
            <person name="Maloupa E."/>
            <person name="Willems A."/>
        </authorList>
    </citation>
    <scope>NUCLEOTIDE SEQUENCE</scope>
    <source>
        <strain evidence="2">LMG 31161</strain>
    </source>
</reference>
<comment type="caution">
    <text evidence="2">The sequence shown here is derived from an EMBL/GenBank/DDBJ whole genome shotgun (WGS) entry which is preliminary data.</text>
</comment>
<keyword evidence="4" id="KW-1185">Reference proteome</keyword>
<organism evidence="2 5">
    <name type="scientific">Neoroseomonas oryzicola</name>
    <dbReference type="NCBI Taxonomy" id="535904"/>
    <lineage>
        <taxon>Bacteria</taxon>
        <taxon>Pseudomonadati</taxon>
        <taxon>Pseudomonadota</taxon>
        <taxon>Alphaproteobacteria</taxon>
        <taxon>Acetobacterales</taxon>
        <taxon>Acetobacteraceae</taxon>
        <taxon>Neoroseomonas</taxon>
    </lineage>
</organism>
<evidence type="ECO:0000313" key="4">
    <source>
        <dbReference type="Proteomes" id="UP000746741"/>
    </source>
</evidence>
<dbReference type="EMBL" id="JAAVUP010000004">
    <property type="protein sequence ID" value="NKE18528.1"/>
    <property type="molecule type" value="Genomic_DNA"/>
</dbReference>
<reference evidence="3 4" key="2">
    <citation type="submission" date="2020-02" db="EMBL/GenBank/DDBJ databases">
        <authorList>
            <person name="Sun Q."/>
            <person name="Inoue M."/>
        </authorList>
    </citation>
    <scope>NUCLEOTIDE SEQUENCE [LARGE SCALE GENOMIC DNA]</scope>
    <source>
        <strain evidence="3 4">KCTC 22478</strain>
    </source>
</reference>
<evidence type="ECO:0000313" key="2">
    <source>
        <dbReference type="EMBL" id="MBR0658363.1"/>
    </source>
</evidence>
<dbReference type="AlphaFoldDB" id="A0A9X9WDF3"/>
<evidence type="ECO:0000313" key="5">
    <source>
        <dbReference type="Proteomes" id="UP001138708"/>
    </source>
</evidence>
<reference evidence="2" key="1">
    <citation type="submission" date="2020-01" db="EMBL/GenBank/DDBJ databases">
        <authorList>
            <person name="Rat A."/>
        </authorList>
    </citation>
    <scope>NUCLEOTIDE SEQUENCE</scope>
    <source>
        <strain evidence="2">LMG 31161</strain>
    </source>
</reference>
<evidence type="ECO:0000256" key="1">
    <source>
        <dbReference type="SAM" id="MobiDB-lite"/>
    </source>
</evidence>
<dbReference type="EMBL" id="JAAEDK010000006">
    <property type="protein sequence ID" value="MBR0658363.1"/>
    <property type="molecule type" value="Genomic_DNA"/>
</dbReference>
<protein>
    <submittedName>
        <fullName evidence="2">Uncharacterized protein</fullName>
    </submittedName>
</protein>
<feature type="compositionally biased region" description="Basic and acidic residues" evidence="1">
    <location>
        <begin position="139"/>
        <end position="148"/>
    </location>
</feature>